<protein>
    <recommendedName>
        <fullName evidence="1">Late embryogenesis abundant protein LEA-2 subgroup domain-containing protein</fullName>
    </recommendedName>
</protein>
<keyword evidence="3" id="KW-1185">Reference proteome</keyword>
<dbReference type="PANTHER" id="PTHR31459:SF2">
    <property type="entry name" value="OS03G0843300 PROTEIN"/>
    <property type="match status" value="1"/>
</dbReference>
<evidence type="ECO:0000313" key="2">
    <source>
        <dbReference type="EMBL" id="PNS94558.1"/>
    </source>
</evidence>
<gene>
    <name evidence="2" type="ORF">POPTR_017G001500</name>
</gene>
<dbReference type="AlphaFoldDB" id="B9N8M3"/>
<dbReference type="Proteomes" id="UP000006729">
    <property type="component" value="Chromosome 17"/>
</dbReference>
<organism evidence="2 3">
    <name type="scientific">Populus trichocarpa</name>
    <name type="common">Western balsam poplar</name>
    <name type="synonym">Populus balsamifera subsp. trichocarpa</name>
    <dbReference type="NCBI Taxonomy" id="3694"/>
    <lineage>
        <taxon>Eukaryota</taxon>
        <taxon>Viridiplantae</taxon>
        <taxon>Streptophyta</taxon>
        <taxon>Embryophyta</taxon>
        <taxon>Tracheophyta</taxon>
        <taxon>Spermatophyta</taxon>
        <taxon>Magnoliopsida</taxon>
        <taxon>eudicotyledons</taxon>
        <taxon>Gunneridae</taxon>
        <taxon>Pentapetalae</taxon>
        <taxon>rosids</taxon>
        <taxon>fabids</taxon>
        <taxon>Malpighiales</taxon>
        <taxon>Salicaceae</taxon>
        <taxon>Saliceae</taxon>
        <taxon>Populus</taxon>
    </lineage>
</organism>
<dbReference type="Pfam" id="PF03168">
    <property type="entry name" value="LEA_2"/>
    <property type="match status" value="1"/>
</dbReference>
<dbReference type="PANTHER" id="PTHR31459">
    <property type="match status" value="1"/>
</dbReference>
<dbReference type="KEGG" id="pop:18106373"/>
<dbReference type="STRING" id="3694.B9N8M3"/>
<dbReference type="InParanoid" id="B9N8M3"/>
<feature type="domain" description="Late embryogenesis abundant protein LEA-2 subgroup" evidence="1">
    <location>
        <begin position="67"/>
        <end position="130"/>
    </location>
</feature>
<dbReference type="SUPFAM" id="SSF117070">
    <property type="entry name" value="LEA14-like"/>
    <property type="match status" value="1"/>
</dbReference>
<dbReference type="InterPro" id="IPR004864">
    <property type="entry name" value="LEA_2"/>
</dbReference>
<name>B9N8M3_POPTR</name>
<reference evidence="2 3" key="1">
    <citation type="journal article" date="2006" name="Science">
        <title>The genome of black cottonwood, Populus trichocarpa (Torr. &amp; Gray).</title>
        <authorList>
            <person name="Tuskan G.A."/>
            <person name="Difazio S."/>
            <person name="Jansson S."/>
            <person name="Bohlmann J."/>
            <person name="Grigoriev I."/>
            <person name="Hellsten U."/>
            <person name="Putnam N."/>
            <person name="Ralph S."/>
            <person name="Rombauts S."/>
            <person name="Salamov A."/>
            <person name="Schein J."/>
            <person name="Sterck L."/>
            <person name="Aerts A."/>
            <person name="Bhalerao R.R."/>
            <person name="Bhalerao R.P."/>
            <person name="Blaudez D."/>
            <person name="Boerjan W."/>
            <person name="Brun A."/>
            <person name="Brunner A."/>
            <person name="Busov V."/>
            <person name="Campbell M."/>
            <person name="Carlson J."/>
            <person name="Chalot M."/>
            <person name="Chapman J."/>
            <person name="Chen G.L."/>
            <person name="Cooper D."/>
            <person name="Coutinho P.M."/>
            <person name="Couturier J."/>
            <person name="Covert S."/>
            <person name="Cronk Q."/>
            <person name="Cunningham R."/>
            <person name="Davis J."/>
            <person name="Degroeve S."/>
            <person name="Dejardin A."/>
            <person name="Depamphilis C."/>
            <person name="Detter J."/>
            <person name="Dirks B."/>
            <person name="Dubchak I."/>
            <person name="Duplessis S."/>
            <person name="Ehlting J."/>
            <person name="Ellis B."/>
            <person name="Gendler K."/>
            <person name="Goodstein D."/>
            <person name="Gribskov M."/>
            <person name="Grimwood J."/>
            <person name="Groover A."/>
            <person name="Gunter L."/>
            <person name="Hamberger B."/>
            <person name="Heinze B."/>
            <person name="Helariutta Y."/>
            <person name="Henrissat B."/>
            <person name="Holligan D."/>
            <person name="Holt R."/>
            <person name="Huang W."/>
            <person name="Islam-Faridi N."/>
            <person name="Jones S."/>
            <person name="Jones-Rhoades M."/>
            <person name="Jorgensen R."/>
            <person name="Joshi C."/>
            <person name="Kangasjarvi J."/>
            <person name="Karlsson J."/>
            <person name="Kelleher C."/>
            <person name="Kirkpatrick R."/>
            <person name="Kirst M."/>
            <person name="Kohler A."/>
            <person name="Kalluri U."/>
            <person name="Larimer F."/>
            <person name="Leebens-Mack J."/>
            <person name="Leple J.C."/>
            <person name="Locascio P."/>
            <person name="Lou Y."/>
            <person name="Lucas S."/>
            <person name="Martin F."/>
            <person name="Montanini B."/>
            <person name="Napoli C."/>
            <person name="Nelson D.R."/>
            <person name="Nelson C."/>
            <person name="Nieminen K."/>
            <person name="Nilsson O."/>
            <person name="Pereda V."/>
            <person name="Peter G."/>
            <person name="Philippe R."/>
            <person name="Pilate G."/>
            <person name="Poliakov A."/>
            <person name="Razumovskaya J."/>
            <person name="Richardson P."/>
            <person name="Rinaldi C."/>
            <person name="Ritland K."/>
            <person name="Rouze P."/>
            <person name="Ryaboy D."/>
            <person name="Schmutz J."/>
            <person name="Schrader J."/>
            <person name="Segerman B."/>
            <person name="Shin H."/>
            <person name="Siddiqui A."/>
            <person name="Sterky F."/>
            <person name="Terry A."/>
            <person name="Tsai C.J."/>
            <person name="Uberbacher E."/>
            <person name="Unneberg P."/>
            <person name="Vahala J."/>
            <person name="Wall K."/>
            <person name="Wessler S."/>
            <person name="Yang G."/>
            <person name="Yin T."/>
            <person name="Douglas C."/>
            <person name="Marra M."/>
            <person name="Sandberg G."/>
            <person name="Van de Peer Y."/>
            <person name="Rokhsar D."/>
        </authorList>
    </citation>
    <scope>NUCLEOTIDE SEQUENCE [LARGE SCALE GENOMIC DNA]</scope>
    <source>
        <strain evidence="3">cv. Nisqually</strain>
    </source>
</reference>
<dbReference type="EMBL" id="CM009306">
    <property type="protein sequence ID" value="PNS94558.1"/>
    <property type="molecule type" value="Genomic_DNA"/>
</dbReference>
<dbReference type="HOGENOM" id="CLU_1752829_0_0_1"/>
<evidence type="ECO:0000313" key="3">
    <source>
        <dbReference type="Proteomes" id="UP000006729"/>
    </source>
</evidence>
<dbReference type="eggNOG" id="ENOG502QR9K">
    <property type="taxonomic scope" value="Eukaryota"/>
</dbReference>
<proteinExistence type="predicted"/>
<accession>B9N8M3</accession>
<dbReference type="InterPro" id="IPR045043">
    <property type="entry name" value="Lea14-like"/>
</dbReference>
<dbReference type="OrthoDB" id="1883584at2759"/>
<evidence type="ECO:0000259" key="1">
    <source>
        <dbReference type="Pfam" id="PF03168"/>
    </source>
</evidence>
<dbReference type="Gene3D" id="2.60.40.1820">
    <property type="match status" value="1"/>
</dbReference>
<sequence length="149" mass="16529">MTLVKRLGRELLALGSQLPMLLSFTSPPSTLTKPTLLLMCSLKPLPLPLLLISTTSLRVIQGNVIKMEKSTKIDKYGNSYIDVPITFRPKDFGSALWDIIIGKGTGHTMKGHINVDTPFRAMKFPISKEGATTILKMNKEDDANDDEVW</sequence>